<comment type="caution">
    <text evidence="2">The sequence shown here is derived from an EMBL/GenBank/DDBJ whole genome shotgun (WGS) entry which is preliminary data.</text>
</comment>
<keyword evidence="1" id="KW-1133">Transmembrane helix</keyword>
<dbReference type="EMBL" id="VTDN01000005">
    <property type="protein sequence ID" value="MEB5476926.1"/>
    <property type="molecule type" value="Genomic_DNA"/>
</dbReference>
<keyword evidence="3" id="KW-1185">Reference proteome</keyword>
<sequence length="235" mass="26868">MTNKFKFFLSHLALSAILSLVIMAVVFFVWYPFPLARATGVSTIFLMLLAIDMLLGPLLGFFVYKSGKKTLKLDLAVVIVIQLSAMFYGFFNIFEGRPVWIVYNVDRFDLIRANDIETKANNYLGPKYAAIQLSQNNSQRNTDLFNEVIGGVALTQQPNRYVPLEKVKKDIEFRARKLSELKNYNINVDFNSLTRNYSEADSWVPLKANVKNMVVLVNKKQGRVVGIVDLRPWNE</sequence>
<dbReference type="InterPro" id="IPR047814">
    <property type="entry name" value="TfpX/TfpZ-like"/>
</dbReference>
<evidence type="ECO:0000256" key="1">
    <source>
        <dbReference type="SAM" id="Phobius"/>
    </source>
</evidence>
<proteinExistence type="predicted"/>
<protein>
    <submittedName>
        <fullName evidence="2">Type IV pilin accessory protein</fullName>
    </submittedName>
</protein>
<organism evidence="2 3">
    <name type="scientific">Acinetobacter pollinis</name>
    <dbReference type="NCBI Taxonomy" id="2605270"/>
    <lineage>
        <taxon>Bacteria</taxon>
        <taxon>Pseudomonadati</taxon>
        <taxon>Pseudomonadota</taxon>
        <taxon>Gammaproteobacteria</taxon>
        <taxon>Moraxellales</taxon>
        <taxon>Moraxellaceae</taxon>
        <taxon>Acinetobacter</taxon>
    </lineage>
</organism>
<gene>
    <name evidence="2" type="ORF">I2F25_07725</name>
</gene>
<dbReference type="RefSeq" id="WP_325775349.1">
    <property type="nucleotide sequence ID" value="NZ_VTDN01000005.1"/>
</dbReference>
<keyword evidence="1" id="KW-0472">Membrane</keyword>
<dbReference type="Proteomes" id="UP001339883">
    <property type="component" value="Unassembled WGS sequence"/>
</dbReference>
<feature type="transmembrane region" description="Helical" evidence="1">
    <location>
        <begin position="43"/>
        <end position="63"/>
    </location>
</feature>
<reference evidence="2 3" key="1">
    <citation type="submission" date="2019-08" db="EMBL/GenBank/DDBJ databases">
        <title>Five species of Acinetobacter isolated from floral nectar and animal pollinators.</title>
        <authorList>
            <person name="Hendry T.A."/>
        </authorList>
    </citation>
    <scope>NUCLEOTIDE SEQUENCE [LARGE SCALE GENOMIC DNA]</scope>
    <source>
        <strain evidence="2 3">MD18.27</strain>
    </source>
</reference>
<evidence type="ECO:0000313" key="2">
    <source>
        <dbReference type="EMBL" id="MEB5476926.1"/>
    </source>
</evidence>
<dbReference type="NCBIfam" id="NF041437">
    <property type="entry name" value="TfpZ"/>
    <property type="match status" value="1"/>
</dbReference>
<accession>A0ABU6DSU8</accession>
<feature type="transmembrane region" description="Helical" evidence="1">
    <location>
        <begin position="75"/>
        <end position="94"/>
    </location>
</feature>
<name>A0ABU6DSU8_9GAMM</name>
<feature type="transmembrane region" description="Helical" evidence="1">
    <location>
        <begin position="12"/>
        <end position="31"/>
    </location>
</feature>
<evidence type="ECO:0000313" key="3">
    <source>
        <dbReference type="Proteomes" id="UP001339883"/>
    </source>
</evidence>
<keyword evidence="1" id="KW-0812">Transmembrane</keyword>